<dbReference type="InParanoid" id="A0A1J7JM73"/>
<dbReference type="SUPFAM" id="SSF52540">
    <property type="entry name" value="P-loop containing nucleoside triphosphate hydrolases"/>
    <property type="match status" value="1"/>
</dbReference>
<evidence type="ECO:0000313" key="9">
    <source>
        <dbReference type="EMBL" id="OIW34505.1"/>
    </source>
</evidence>
<keyword evidence="4" id="KW-0813">Transport</keyword>
<dbReference type="Pfam" id="PF22939">
    <property type="entry name" value="WHD_GPIID"/>
    <property type="match status" value="1"/>
</dbReference>
<dbReference type="InterPro" id="IPR015943">
    <property type="entry name" value="WD40/YVTN_repeat-like_dom_sf"/>
</dbReference>
<comment type="similarity">
    <text evidence="4">Belongs to the GPI inositol-deacylase family.</text>
</comment>
<feature type="domain" description="Nephrocystin 3-like N-terminal" evidence="8">
    <location>
        <begin position="349"/>
        <end position="511"/>
    </location>
</feature>
<sequence length="1580" mass="175044">MFRRKQRHAESELPPVSSSRRSSASSNIPSSLTKSVSETTLVDDGGNDTKGALGLTLLHSPPNPQVDLIFIHGLGGGSRKTWSKTSLLSHYWPQQWLPKDPAFKDVQIFTYGYDSDYLSGKGDCLNIHHIGKSFLGEVSTSPYIAQSQTNIIAVGHSMGGLVIKKAIILAKQDDAHQALASRFAAVYFLATPHRGADSAKTLKNILRAVHERAYVADLERKSGAIQVINDEFRHFSPDLELWSFYETQSMKLFSSLIVDSESAVLGYREEMQMPMTADHRSICKFDSQFDANYIILRNALASTVAKISTVKRESKKESRNQLSDIRRYLGVSEVFEDDFLTAQDARMPGSCQWIATKDTYVEWRDAVPGRGGILWVKGKPAAGKSVLAGYVIDQLQGTGHACSYFFFKHGDKSKSRLGACLRTLAFQMACSNSEAQDTILTMQRDGVRLSDADERTLWRLLFLSGVFQTTITQHYWVIDALDECFNVSALFDAILPKLEKSFPLKILITSRNTANLEQSFSGLAPSLLQTFSISVTDTLADIKLSVENRAEGLSIVGLEGRSSLVEKIIEKSNGSFLWTILVLKELRSCHSKKEIDQILEDVPTDMEHMYKRILDSMSQSIRGKELAKAVLVWTACAVRPMTVTELSGALTLDIGDTFPKLEESISSLCGQLVAVDKFGKVQMVHGTVREFLLKDGLDSEFAIDKGMADTRIAEGCLKYLTEEEMKPPRTNRRRTMPTKRASFALYACTAFPYHLSRADPQAKELFEIVGQFLKSNILTWIEVVTRSPGPGQLISASRHLKIYYDACCPERSPLHPVLRALKQWAADLARIAAKFSNALKTSPSAIYSLIPPFCPTGSMLYSIGNQGRKITVLGAQSEEWDDRISCVDFRQSYPSALCYGDKFLAIGLTTGAVALYDATSYQEHKVLDHGEAVKFIRFKNKTDLIATCGMKMTKVWDTRTGEMVHGLSSPPRPLDMEFHNGILLVASHKNYIAGWDLEDHARPEPDRRWSDSPELGSPPPRRPPCAVSICPAQGMLAVAYSGQPITLWDLVDDAYCGSCGKKLSSGETSSHVVVALAFNPNPNIGLIAVAYLDGDLALLDPFADLQLECFRANCQTLAASPDGRFLAAGGAGGIIDVYGFDTFRLLYRVKSYNSYIKQLSFAKDSLHIADIRGAQCSVWEPAALLRYSIDDDSSGTTSASIINTVTLESKAKITVLAVHHTAEVIFSGRDNGAVLLYCRKTAACLRTLYTHKSSIRLLVWCQDREALLSVDGSNRIFMYKVQRTANGDWSADPTMLFQSRLQSENAIVNVLVSEVAGRFVVSTRESDHLFNLDGSHEAERAYQGILSNRKWIIHPKSPLHMICFSGLTARMYRWRDWEEIGCLSLPTNNDMARLKSLTVYPCGQERRILLELAEDDGSNKTSGVMILSQASLVIEDETSSSDLQLGSDAAPSIRQVEKGKDKEIRTATSSLAALYAPQITGLSQDIAHIISIDHSGRLVFLDHCSWVCSADLGIRGLEAKQGVLLPAIEYFRHFFVPYDWFAGRRDFVCALAQKDVLFARGGDLAIVRGWLEHAEKVGKE</sequence>
<dbReference type="Pfam" id="PF24883">
    <property type="entry name" value="NPHP3_N"/>
    <property type="match status" value="1"/>
</dbReference>
<dbReference type="Gene3D" id="3.40.50.1820">
    <property type="entry name" value="alpha/beta hydrolase"/>
    <property type="match status" value="1"/>
</dbReference>
<evidence type="ECO:0000259" key="7">
    <source>
        <dbReference type="Pfam" id="PF22939"/>
    </source>
</evidence>
<keyword evidence="10" id="KW-1185">Reference proteome</keyword>
<evidence type="ECO:0000256" key="1">
    <source>
        <dbReference type="ARBA" id="ARBA00003496"/>
    </source>
</evidence>
<keyword evidence="4" id="KW-0378">Hydrolase</keyword>
<comment type="subcellular location">
    <subcellularLocation>
        <location evidence="4">Endoplasmic reticulum membrane</location>
    </subcellularLocation>
</comment>
<dbReference type="InterPro" id="IPR054471">
    <property type="entry name" value="GPIID_WHD"/>
</dbReference>
<dbReference type="InterPro" id="IPR027417">
    <property type="entry name" value="P-loop_NTPase"/>
</dbReference>
<dbReference type="PANTHER" id="PTHR10039:SF16">
    <property type="entry name" value="GPI INOSITOL-DEACYLASE"/>
    <property type="match status" value="1"/>
</dbReference>
<evidence type="ECO:0000256" key="4">
    <source>
        <dbReference type="RuleBase" id="RU365011"/>
    </source>
</evidence>
<evidence type="ECO:0000256" key="2">
    <source>
        <dbReference type="ARBA" id="ARBA00015856"/>
    </source>
</evidence>
<dbReference type="EC" id="3.1.-.-" evidence="4"/>
<dbReference type="GO" id="GO:0005789">
    <property type="term" value="C:endoplasmic reticulum membrane"/>
    <property type="evidence" value="ECO:0007669"/>
    <property type="project" value="UniProtKB-SubCell"/>
</dbReference>
<dbReference type="InterPro" id="IPR029058">
    <property type="entry name" value="AB_hydrolase_fold"/>
</dbReference>
<dbReference type="InterPro" id="IPR056884">
    <property type="entry name" value="NPHP3-like_N"/>
</dbReference>
<dbReference type="PANTHER" id="PTHR10039">
    <property type="entry name" value="AMELOGENIN"/>
    <property type="match status" value="1"/>
</dbReference>
<dbReference type="SMART" id="SM00320">
    <property type="entry name" value="WD40"/>
    <property type="match status" value="7"/>
</dbReference>
<dbReference type="Proteomes" id="UP000182658">
    <property type="component" value="Unassembled WGS sequence"/>
</dbReference>
<keyword evidence="4" id="KW-0653">Protein transport</keyword>
<evidence type="ECO:0000256" key="5">
    <source>
        <dbReference type="SAM" id="MobiDB-lite"/>
    </source>
</evidence>
<reference evidence="9 10" key="1">
    <citation type="submission" date="2016-10" db="EMBL/GenBank/DDBJ databases">
        <title>Draft genome sequence of Coniochaeta ligniaria NRRL30616, a lignocellulolytic fungus for bioabatement of inhibitors in plant biomass hydrolysates.</title>
        <authorList>
            <consortium name="DOE Joint Genome Institute"/>
            <person name="Jimenez D.J."/>
            <person name="Hector R.E."/>
            <person name="Riley R."/>
            <person name="Sun H."/>
            <person name="Grigoriev I.V."/>
            <person name="Van Elsas J.D."/>
            <person name="Nichols N.N."/>
        </authorList>
    </citation>
    <scope>NUCLEOTIDE SEQUENCE [LARGE SCALE GENOMIC DNA]</scope>
    <source>
        <strain evidence="9 10">NRRL 30616</strain>
    </source>
</reference>
<dbReference type="SUPFAM" id="SSF53474">
    <property type="entry name" value="alpha/beta-Hydrolases"/>
    <property type="match status" value="1"/>
</dbReference>
<feature type="region of interest" description="Disordered" evidence="5">
    <location>
        <begin position="1"/>
        <end position="45"/>
    </location>
</feature>
<dbReference type="InterPro" id="IPR036322">
    <property type="entry name" value="WD40_repeat_dom_sf"/>
</dbReference>
<gene>
    <name evidence="9" type="ORF">CONLIGDRAFT_7590</name>
</gene>
<feature type="domain" description="GPI inositol-deacylase PGAP1-like alpha/beta" evidence="6">
    <location>
        <begin position="67"/>
        <end position="196"/>
    </location>
</feature>
<protein>
    <recommendedName>
        <fullName evidence="2 4">GPI inositol-deacylase</fullName>
        <ecNumber evidence="4">3.1.-.-</ecNumber>
    </recommendedName>
</protein>
<name>A0A1J7JM73_9PEZI</name>
<evidence type="ECO:0000259" key="8">
    <source>
        <dbReference type="Pfam" id="PF24883"/>
    </source>
</evidence>
<keyword evidence="4" id="KW-0472">Membrane</keyword>
<dbReference type="Pfam" id="PF07819">
    <property type="entry name" value="PGAP1"/>
    <property type="match status" value="1"/>
</dbReference>
<dbReference type="GO" id="GO:0015031">
    <property type="term" value="P:protein transport"/>
    <property type="evidence" value="ECO:0007669"/>
    <property type="project" value="UniProtKB-KW"/>
</dbReference>
<dbReference type="Gene3D" id="2.130.10.10">
    <property type="entry name" value="YVTN repeat-like/Quinoprotein amine dehydrogenase"/>
    <property type="match status" value="2"/>
</dbReference>
<dbReference type="GO" id="GO:0016788">
    <property type="term" value="F:hydrolase activity, acting on ester bonds"/>
    <property type="evidence" value="ECO:0007669"/>
    <property type="project" value="InterPro"/>
</dbReference>
<dbReference type="SUPFAM" id="SSF50978">
    <property type="entry name" value="WD40 repeat-like"/>
    <property type="match status" value="2"/>
</dbReference>
<dbReference type="InterPro" id="IPR012908">
    <property type="entry name" value="PGAP1-ab_dom-like"/>
</dbReference>
<dbReference type="EMBL" id="KV875093">
    <property type="protein sequence ID" value="OIW34505.1"/>
    <property type="molecule type" value="Genomic_DNA"/>
</dbReference>
<proteinExistence type="inferred from homology"/>
<feature type="compositionally biased region" description="Basic and acidic residues" evidence="5">
    <location>
        <begin position="1002"/>
        <end position="1011"/>
    </location>
</feature>
<feature type="region of interest" description="Disordered" evidence="5">
    <location>
        <begin position="1002"/>
        <end position="1022"/>
    </location>
</feature>
<evidence type="ECO:0000313" key="10">
    <source>
        <dbReference type="Proteomes" id="UP000182658"/>
    </source>
</evidence>
<feature type="domain" description="GPI inositol-deacylase winged helix" evidence="7">
    <location>
        <begin position="614"/>
        <end position="704"/>
    </location>
</feature>
<organism evidence="9 10">
    <name type="scientific">Coniochaeta ligniaria NRRL 30616</name>
    <dbReference type="NCBI Taxonomy" id="1408157"/>
    <lineage>
        <taxon>Eukaryota</taxon>
        <taxon>Fungi</taxon>
        <taxon>Dikarya</taxon>
        <taxon>Ascomycota</taxon>
        <taxon>Pezizomycotina</taxon>
        <taxon>Sordariomycetes</taxon>
        <taxon>Sordariomycetidae</taxon>
        <taxon>Coniochaetales</taxon>
        <taxon>Coniochaetaceae</taxon>
        <taxon>Coniochaeta</taxon>
    </lineage>
</organism>
<dbReference type="OrthoDB" id="194358at2759"/>
<evidence type="ECO:0000256" key="3">
    <source>
        <dbReference type="ARBA" id="ARBA00022737"/>
    </source>
</evidence>
<accession>A0A1J7JM73</accession>
<keyword evidence="4" id="KW-0256">Endoplasmic reticulum</keyword>
<feature type="compositionally biased region" description="Low complexity" evidence="5">
    <location>
        <begin position="12"/>
        <end position="31"/>
    </location>
</feature>
<dbReference type="InterPro" id="IPR001680">
    <property type="entry name" value="WD40_rpt"/>
</dbReference>
<comment type="function">
    <text evidence="1 4">Involved in inositol deacylation of GPI-anchored proteins which plays important roles in the quality control and ER-associated degradation of GPI-anchored proteins.</text>
</comment>
<evidence type="ECO:0000259" key="6">
    <source>
        <dbReference type="Pfam" id="PF07819"/>
    </source>
</evidence>
<keyword evidence="3" id="KW-0677">Repeat</keyword>